<reference evidence="1" key="1">
    <citation type="journal article" date="2015" name="Nature">
        <title>Complex archaea that bridge the gap between prokaryotes and eukaryotes.</title>
        <authorList>
            <person name="Spang A."/>
            <person name="Saw J.H."/>
            <person name="Jorgensen S.L."/>
            <person name="Zaremba-Niedzwiedzka K."/>
            <person name="Martijn J."/>
            <person name="Lind A.E."/>
            <person name="van Eijk R."/>
            <person name="Schleper C."/>
            <person name="Guy L."/>
            <person name="Ettema T.J."/>
        </authorList>
    </citation>
    <scope>NUCLEOTIDE SEQUENCE</scope>
</reference>
<protein>
    <submittedName>
        <fullName evidence="1">Uncharacterized protein</fullName>
    </submittedName>
</protein>
<dbReference type="EMBL" id="LAZR01067232">
    <property type="protein sequence ID" value="KKK52009.1"/>
    <property type="molecule type" value="Genomic_DNA"/>
</dbReference>
<dbReference type="AlphaFoldDB" id="A0A0F8YD02"/>
<proteinExistence type="predicted"/>
<name>A0A0F8YD02_9ZZZZ</name>
<evidence type="ECO:0000313" key="1">
    <source>
        <dbReference type="EMBL" id="KKK52009.1"/>
    </source>
</evidence>
<sequence>MSEILTDRLVARLDEDSKRFPEYMRTLLNGQVERLCASHRLLSARVKELEMELHPEPEDESLRHE</sequence>
<accession>A0A0F8YD02</accession>
<comment type="caution">
    <text evidence="1">The sequence shown here is derived from an EMBL/GenBank/DDBJ whole genome shotgun (WGS) entry which is preliminary data.</text>
</comment>
<organism evidence="1">
    <name type="scientific">marine sediment metagenome</name>
    <dbReference type="NCBI Taxonomy" id="412755"/>
    <lineage>
        <taxon>unclassified sequences</taxon>
        <taxon>metagenomes</taxon>
        <taxon>ecological metagenomes</taxon>
    </lineage>
</organism>
<gene>
    <name evidence="1" type="ORF">LCGC14_3109240</name>
</gene>